<feature type="transmembrane region" description="Helical" evidence="1">
    <location>
        <begin position="7"/>
        <end position="29"/>
    </location>
</feature>
<keyword evidence="4" id="KW-1185">Reference proteome</keyword>
<keyword evidence="1" id="KW-0812">Transmembrane</keyword>
<gene>
    <name evidence="3" type="ORF">ELQ90_13660</name>
</gene>
<evidence type="ECO:0000256" key="1">
    <source>
        <dbReference type="SAM" id="Phobius"/>
    </source>
</evidence>
<dbReference type="GO" id="GO:1990281">
    <property type="term" value="C:efflux pump complex"/>
    <property type="evidence" value="ECO:0007669"/>
    <property type="project" value="TreeGrafter"/>
</dbReference>
<keyword evidence="1" id="KW-0472">Membrane</keyword>
<evidence type="ECO:0000313" key="4">
    <source>
        <dbReference type="Proteomes" id="UP000288547"/>
    </source>
</evidence>
<dbReference type="AlphaFoldDB" id="A0A3S3ZWW8"/>
<reference evidence="3 4" key="1">
    <citation type="submission" date="2018-12" db="EMBL/GenBank/DDBJ databases">
        <authorList>
            <person name="Li F."/>
        </authorList>
    </citation>
    <scope>NUCLEOTIDE SEQUENCE [LARGE SCALE GENOMIC DNA]</scope>
    <source>
        <strain evidence="3 4">11W25H-1</strain>
    </source>
</reference>
<protein>
    <submittedName>
        <fullName evidence="3">Efflux RND transporter periplasmic adaptor subunit</fullName>
    </submittedName>
</protein>
<sequence>MGVWRKWIFPILRILVFATIAIALVKLAFFPDTSDEASPAEPTGTVSESVVTVEKGSVVNEVLVDGSIVADPAVDAKAPLTGDILELRVGAGAKVAKGDVIAVVRKEIVQEPVVDVDEETGEETVTERPPTYRTEEVTAPLAGTVSSLPVVKGQLVEIGDPVASVAPPSFSVTGTIAPEEQYRLQERPSEAAVEVVGGPGSFTCTGLTITVPLAGSAPEGGEELGDGGGTSTGATVRCAVPGDVTVFAGLTGTISMPGGSVEDVLVLPVTAVKGNSQAGSIWLMGEDGAPVETAVELGLNDGSLVEVRGVEEGASVLEFIPVDDATDVGVEDGCIEEPDGSVYCDDGTTEG</sequence>
<dbReference type="Pfam" id="PF25917">
    <property type="entry name" value="BSH_RND"/>
    <property type="match status" value="1"/>
</dbReference>
<dbReference type="EMBL" id="RZNB01000006">
    <property type="protein sequence ID" value="RWZ46495.1"/>
    <property type="molecule type" value="Genomic_DNA"/>
</dbReference>
<evidence type="ECO:0000313" key="3">
    <source>
        <dbReference type="EMBL" id="RWZ46495.1"/>
    </source>
</evidence>
<accession>A0A3S3ZWW8</accession>
<dbReference type="Gene3D" id="2.40.50.100">
    <property type="match status" value="1"/>
</dbReference>
<dbReference type="RefSeq" id="WP_128495846.1">
    <property type="nucleotide sequence ID" value="NZ_RZNB01000006.1"/>
</dbReference>
<dbReference type="InterPro" id="IPR058625">
    <property type="entry name" value="MdtA-like_BSH"/>
</dbReference>
<comment type="caution">
    <text evidence="3">The sequence shown here is derived from an EMBL/GenBank/DDBJ whole genome shotgun (WGS) entry which is preliminary data.</text>
</comment>
<dbReference type="GO" id="GO:0015562">
    <property type="term" value="F:efflux transmembrane transporter activity"/>
    <property type="evidence" value="ECO:0007669"/>
    <property type="project" value="TreeGrafter"/>
</dbReference>
<evidence type="ECO:0000259" key="2">
    <source>
        <dbReference type="Pfam" id="PF25917"/>
    </source>
</evidence>
<proteinExistence type="predicted"/>
<dbReference type="PANTHER" id="PTHR30469">
    <property type="entry name" value="MULTIDRUG RESISTANCE PROTEIN MDTA"/>
    <property type="match status" value="1"/>
</dbReference>
<dbReference type="OrthoDB" id="4401807at2"/>
<organism evidence="3 4">
    <name type="scientific">Labedella phragmitis</name>
    <dbReference type="NCBI Taxonomy" id="2498849"/>
    <lineage>
        <taxon>Bacteria</taxon>
        <taxon>Bacillati</taxon>
        <taxon>Actinomycetota</taxon>
        <taxon>Actinomycetes</taxon>
        <taxon>Micrococcales</taxon>
        <taxon>Microbacteriaceae</taxon>
        <taxon>Labedella</taxon>
    </lineage>
</organism>
<dbReference type="Proteomes" id="UP000288547">
    <property type="component" value="Unassembled WGS sequence"/>
</dbReference>
<keyword evidence="1" id="KW-1133">Transmembrane helix</keyword>
<dbReference type="Gene3D" id="2.40.420.20">
    <property type="match status" value="1"/>
</dbReference>
<name>A0A3S3ZWW8_9MICO</name>
<feature type="domain" description="Multidrug resistance protein MdtA-like barrel-sandwich hybrid" evidence="2">
    <location>
        <begin position="75"/>
        <end position="163"/>
    </location>
</feature>